<evidence type="ECO:0008006" key="3">
    <source>
        <dbReference type="Google" id="ProtNLM"/>
    </source>
</evidence>
<sequence length="422" mass="50673">MIYNQYRFKGIVVLTDDYGMQLNKKWVKKYSRITLLTQSFEQSSKELTKLVNNTLFRGACKFKDLDHFLGKQKKIQSYFLKTQDQMKQYANINEYRKNRKNFKQGSQLNVIYEEIQQINDMKEMDEDQILNDEINEDIKHEMKFQNIISFYNRQKLKEKPSYKELQKRKKDQIKNSQKGIIQDNSILILNSFDEASKDYDFYLNKLHNARDIIKNKNILIRNDMLQEKCLQNIAKLYVECFNSGSQEQIVKNILNLYTKKETELYAIVNCALNTLNESLIMELQDIIKCLRYCLQEYDDQDDYFQLGQVINLWRGCTYDREYFQKFFKVGEYIVFPGYASTSTDLQESLKFSKLGNEKRIIFQLEFVCDEKMMKYRPKNLKNISAYPQENEFLLNCFSIFYIEEINPDFQDGYLLYKLKMIQ</sequence>
<evidence type="ECO:0000313" key="2">
    <source>
        <dbReference type="Proteomes" id="UP000054937"/>
    </source>
</evidence>
<proteinExistence type="predicted"/>
<dbReference type="OMA" id="THHHENK"/>
<comment type="caution">
    <text evidence="1">The sequence shown here is derived from an EMBL/GenBank/DDBJ whole genome shotgun (WGS) entry which is preliminary data.</text>
</comment>
<dbReference type="EMBL" id="LDAU01000120">
    <property type="protein sequence ID" value="KRX04151.1"/>
    <property type="molecule type" value="Genomic_DNA"/>
</dbReference>
<reference evidence="1 2" key="1">
    <citation type="journal article" date="2015" name="Sci. Rep.">
        <title>Genome of the facultative scuticociliatosis pathogen Pseudocohnilembus persalinus provides insight into its virulence through horizontal gene transfer.</title>
        <authorList>
            <person name="Xiong J."/>
            <person name="Wang G."/>
            <person name="Cheng J."/>
            <person name="Tian M."/>
            <person name="Pan X."/>
            <person name="Warren A."/>
            <person name="Jiang C."/>
            <person name="Yuan D."/>
            <person name="Miao W."/>
        </authorList>
    </citation>
    <scope>NUCLEOTIDE SEQUENCE [LARGE SCALE GENOMIC DNA]</scope>
    <source>
        <strain evidence="1">36N120E</strain>
    </source>
</reference>
<accession>A0A0V0QPZ2</accession>
<name>A0A0V0QPZ2_PSEPJ</name>
<dbReference type="Proteomes" id="UP000054937">
    <property type="component" value="Unassembled WGS sequence"/>
</dbReference>
<dbReference type="SUPFAM" id="SSF56399">
    <property type="entry name" value="ADP-ribosylation"/>
    <property type="match status" value="1"/>
</dbReference>
<dbReference type="InParanoid" id="A0A0V0QPZ2"/>
<organism evidence="1 2">
    <name type="scientific">Pseudocohnilembus persalinus</name>
    <name type="common">Ciliate</name>
    <dbReference type="NCBI Taxonomy" id="266149"/>
    <lineage>
        <taxon>Eukaryota</taxon>
        <taxon>Sar</taxon>
        <taxon>Alveolata</taxon>
        <taxon>Ciliophora</taxon>
        <taxon>Intramacronucleata</taxon>
        <taxon>Oligohymenophorea</taxon>
        <taxon>Scuticociliatia</taxon>
        <taxon>Philasterida</taxon>
        <taxon>Pseudocohnilembidae</taxon>
        <taxon>Pseudocohnilembus</taxon>
    </lineage>
</organism>
<evidence type="ECO:0000313" key="1">
    <source>
        <dbReference type="EMBL" id="KRX04151.1"/>
    </source>
</evidence>
<protein>
    <recommendedName>
        <fullName evidence="3">NAD(P)(+)--arginine ADP-ribosyltransferase</fullName>
    </recommendedName>
</protein>
<dbReference type="Gene3D" id="3.90.176.10">
    <property type="entry name" value="Toxin ADP-ribosyltransferase, Chain A, domain 1"/>
    <property type="match status" value="1"/>
</dbReference>
<dbReference type="OrthoDB" id="10049342at2759"/>
<dbReference type="AlphaFoldDB" id="A0A0V0QPZ2"/>
<keyword evidence="2" id="KW-1185">Reference proteome</keyword>
<gene>
    <name evidence="1" type="ORF">PPERSA_11275</name>
</gene>